<reference evidence="2 3" key="1">
    <citation type="submission" date="2015-04" db="EMBL/GenBank/DDBJ databases">
        <authorList>
            <person name="Syromyatnikov M.Y."/>
            <person name="Popov V.N."/>
        </authorList>
    </citation>
    <scope>NUCLEOTIDE SEQUENCE [LARGE SCALE GENOMIC DNA]</scope>
</reference>
<evidence type="ECO:0000256" key="1">
    <source>
        <dbReference type="SAM" id="SignalP"/>
    </source>
</evidence>
<organism evidence="2 3">
    <name type="scientific">Clunio marinus</name>
    <dbReference type="NCBI Taxonomy" id="568069"/>
    <lineage>
        <taxon>Eukaryota</taxon>
        <taxon>Metazoa</taxon>
        <taxon>Ecdysozoa</taxon>
        <taxon>Arthropoda</taxon>
        <taxon>Hexapoda</taxon>
        <taxon>Insecta</taxon>
        <taxon>Pterygota</taxon>
        <taxon>Neoptera</taxon>
        <taxon>Endopterygota</taxon>
        <taxon>Diptera</taxon>
        <taxon>Nematocera</taxon>
        <taxon>Chironomoidea</taxon>
        <taxon>Chironomidae</taxon>
        <taxon>Clunio</taxon>
    </lineage>
</organism>
<dbReference type="EMBL" id="CVRI01000061">
    <property type="protein sequence ID" value="CRL04159.1"/>
    <property type="molecule type" value="Genomic_DNA"/>
</dbReference>
<name>A0A1J1IVG0_9DIPT</name>
<accession>A0A1J1IVG0</accession>
<evidence type="ECO:0000313" key="2">
    <source>
        <dbReference type="EMBL" id="CRL04159.1"/>
    </source>
</evidence>
<dbReference type="PROSITE" id="PS51257">
    <property type="entry name" value="PROKAR_LIPOPROTEIN"/>
    <property type="match status" value="1"/>
</dbReference>
<keyword evidence="1" id="KW-0732">Signal</keyword>
<evidence type="ECO:0000313" key="3">
    <source>
        <dbReference type="Proteomes" id="UP000183832"/>
    </source>
</evidence>
<dbReference type="AlphaFoldDB" id="A0A1J1IVG0"/>
<proteinExistence type="predicted"/>
<feature type="signal peptide" evidence="1">
    <location>
        <begin position="1"/>
        <end position="17"/>
    </location>
</feature>
<protein>
    <submittedName>
        <fullName evidence="2">CLUMA_CG017270, isoform A</fullName>
    </submittedName>
</protein>
<dbReference type="OrthoDB" id="7790507at2759"/>
<sequence>MKFVAITLLAFIAAACAGPISVSNNNVGDIVTVGVNANAQIDSVVDQNIIEAILGLMNQQAIGVSTTDEASKAAELPKFSEIHFSPEMIEKVKSLLN</sequence>
<keyword evidence="3" id="KW-1185">Reference proteome</keyword>
<gene>
    <name evidence="2" type="ORF">CLUMA_CG017270</name>
</gene>
<feature type="chain" id="PRO_5013289360" evidence="1">
    <location>
        <begin position="18"/>
        <end position="97"/>
    </location>
</feature>
<dbReference type="Proteomes" id="UP000183832">
    <property type="component" value="Unassembled WGS sequence"/>
</dbReference>